<protein>
    <recommendedName>
        <fullName evidence="8">TGF-beta family profile domain-containing protein</fullName>
    </recommendedName>
</protein>
<dbReference type="SUPFAM" id="SSF57501">
    <property type="entry name" value="Cystine-knot cytokines"/>
    <property type="match status" value="1"/>
</dbReference>
<dbReference type="InterPro" id="IPR001111">
    <property type="entry name" value="TGF-b_propeptide"/>
</dbReference>
<organism evidence="9 10">
    <name type="scientific">Hypothenemus hampei</name>
    <name type="common">Coffee berry borer</name>
    <dbReference type="NCBI Taxonomy" id="57062"/>
    <lineage>
        <taxon>Eukaryota</taxon>
        <taxon>Metazoa</taxon>
        <taxon>Ecdysozoa</taxon>
        <taxon>Arthropoda</taxon>
        <taxon>Hexapoda</taxon>
        <taxon>Insecta</taxon>
        <taxon>Pterygota</taxon>
        <taxon>Neoptera</taxon>
        <taxon>Endopterygota</taxon>
        <taxon>Coleoptera</taxon>
        <taxon>Polyphaga</taxon>
        <taxon>Cucujiformia</taxon>
        <taxon>Curculionidae</taxon>
        <taxon>Scolytinae</taxon>
        <taxon>Hypothenemus</taxon>
    </lineage>
</organism>
<dbReference type="GO" id="GO:0005576">
    <property type="term" value="C:extracellular region"/>
    <property type="evidence" value="ECO:0007669"/>
    <property type="project" value="UniProtKB-SubCell"/>
</dbReference>
<dbReference type="GO" id="GO:0008083">
    <property type="term" value="F:growth factor activity"/>
    <property type="evidence" value="ECO:0007669"/>
    <property type="project" value="UniProtKB-KW"/>
</dbReference>
<gene>
    <name evidence="9" type="ORF">ABEB36_003844</name>
</gene>
<evidence type="ECO:0000256" key="3">
    <source>
        <dbReference type="ARBA" id="ARBA00022525"/>
    </source>
</evidence>
<feature type="signal peptide" evidence="7">
    <location>
        <begin position="1"/>
        <end position="17"/>
    </location>
</feature>
<evidence type="ECO:0000313" key="10">
    <source>
        <dbReference type="Proteomes" id="UP001566132"/>
    </source>
</evidence>
<evidence type="ECO:0000256" key="6">
    <source>
        <dbReference type="RuleBase" id="RU000354"/>
    </source>
</evidence>
<evidence type="ECO:0000256" key="1">
    <source>
        <dbReference type="ARBA" id="ARBA00004613"/>
    </source>
</evidence>
<dbReference type="PANTHER" id="PTHR11848">
    <property type="entry name" value="TGF-BETA FAMILY"/>
    <property type="match status" value="1"/>
</dbReference>
<accession>A0ABD1F1A8</accession>
<dbReference type="CDD" id="cd13756">
    <property type="entry name" value="TGF_beta_BMPs_GDFs"/>
    <property type="match status" value="1"/>
</dbReference>
<name>A0ABD1F1A8_HYPHA</name>
<keyword evidence="3" id="KW-0964">Secreted</keyword>
<dbReference type="PROSITE" id="PS51362">
    <property type="entry name" value="TGF_BETA_2"/>
    <property type="match status" value="1"/>
</dbReference>
<dbReference type="EMBL" id="JBDJPC010000003">
    <property type="protein sequence ID" value="KAL1509039.1"/>
    <property type="molecule type" value="Genomic_DNA"/>
</dbReference>
<reference evidence="9 10" key="1">
    <citation type="submission" date="2024-05" db="EMBL/GenBank/DDBJ databases">
        <title>Genetic variation in Jamaican populations of the coffee berry borer (Hypothenemus hampei).</title>
        <authorList>
            <person name="Errbii M."/>
            <person name="Myrie A."/>
        </authorList>
    </citation>
    <scope>NUCLEOTIDE SEQUENCE [LARGE SCALE GENOMIC DNA]</scope>
    <source>
        <strain evidence="9">JA-Hopewell-2020-01-JO</strain>
        <tissue evidence="9">Whole body</tissue>
    </source>
</reference>
<comment type="subcellular location">
    <subcellularLocation>
        <location evidence="1">Secreted</location>
    </subcellularLocation>
</comment>
<dbReference type="InterPro" id="IPR001839">
    <property type="entry name" value="TGF-b_C"/>
</dbReference>
<dbReference type="InterPro" id="IPR015615">
    <property type="entry name" value="TGF-beta-rel"/>
</dbReference>
<evidence type="ECO:0000256" key="4">
    <source>
        <dbReference type="ARBA" id="ARBA00023030"/>
    </source>
</evidence>
<comment type="similarity">
    <text evidence="2 6">Belongs to the TGF-beta family.</text>
</comment>
<dbReference type="Gene3D" id="2.10.90.10">
    <property type="entry name" value="Cystine-knot cytokines"/>
    <property type="match status" value="1"/>
</dbReference>
<dbReference type="Pfam" id="PF00688">
    <property type="entry name" value="TGFb_propeptide"/>
    <property type="match status" value="1"/>
</dbReference>
<proteinExistence type="inferred from homology"/>
<keyword evidence="5" id="KW-1015">Disulfide bond</keyword>
<sequence>MKREIALLFILPFIMEALNYSGKSYYFKISGNNEFTVFNRVQFLNHNISDLNVNPHHNSQNVLNKPQETREVTQKNSSKKFFLDAEWNYDHHMSINKSKFPLFIKKIYQQRLEEPGNMNTIRILFNTNNKNNSSKFIKFDLSSLADEKVSDADMYFYWPLENTSSIFRTAVVLRLYQLDSEDSYENILSGNPDTHKLFNVIYISKAQKGWQTFKIKKPVDNWANGEPNFGLLLTISSYKENKLLTIFNDTNEGVFRTFAVLTIDKNKGNQQQFVIGKNSSIDSIGFTSGCSRRPWHLDFKHLHWNNVVLYPEEGLMAYQCSGKCLMDDEKNNHVNLRHFFNGHHGFRERICCVPKEYFSVPLMYLDKFGNVVLKNYDDMIVKTCVCS</sequence>
<comment type="caution">
    <text evidence="9">The sequence shown here is derived from an EMBL/GenBank/DDBJ whole genome shotgun (WGS) entry which is preliminary data.</text>
</comment>
<evidence type="ECO:0000313" key="9">
    <source>
        <dbReference type="EMBL" id="KAL1509039.1"/>
    </source>
</evidence>
<keyword evidence="7" id="KW-0732">Signal</keyword>
<keyword evidence="10" id="KW-1185">Reference proteome</keyword>
<dbReference type="PANTHER" id="PTHR11848:SF119">
    <property type="entry name" value="TGF-BETA FAMILY PROFILE DOMAIN-CONTAINING PROTEIN"/>
    <property type="match status" value="1"/>
</dbReference>
<dbReference type="NCBIfam" id="NF033679">
    <property type="entry name" value="DNRLRE_dom"/>
    <property type="match status" value="1"/>
</dbReference>
<evidence type="ECO:0000256" key="5">
    <source>
        <dbReference type="ARBA" id="ARBA00023157"/>
    </source>
</evidence>
<dbReference type="InterPro" id="IPR029034">
    <property type="entry name" value="Cystine-knot_cytokine"/>
</dbReference>
<dbReference type="Pfam" id="PF00019">
    <property type="entry name" value="TGF_beta"/>
    <property type="match status" value="1"/>
</dbReference>
<keyword evidence="4 6" id="KW-0339">Growth factor</keyword>
<feature type="domain" description="TGF-beta family profile" evidence="8">
    <location>
        <begin position="275"/>
        <end position="387"/>
    </location>
</feature>
<dbReference type="Gene3D" id="2.60.120.970">
    <property type="match status" value="1"/>
</dbReference>
<evidence type="ECO:0000256" key="2">
    <source>
        <dbReference type="ARBA" id="ARBA00006656"/>
    </source>
</evidence>
<feature type="chain" id="PRO_5044859295" description="TGF-beta family profile domain-containing protein" evidence="7">
    <location>
        <begin position="18"/>
        <end position="387"/>
    </location>
</feature>
<evidence type="ECO:0000259" key="8">
    <source>
        <dbReference type="PROSITE" id="PS51362"/>
    </source>
</evidence>
<dbReference type="AlphaFoldDB" id="A0ABD1F1A8"/>
<evidence type="ECO:0000256" key="7">
    <source>
        <dbReference type="SAM" id="SignalP"/>
    </source>
</evidence>
<dbReference type="Proteomes" id="UP001566132">
    <property type="component" value="Unassembled WGS sequence"/>
</dbReference>
<dbReference type="SMART" id="SM00204">
    <property type="entry name" value="TGFB"/>
    <property type="match status" value="1"/>
</dbReference>